<name>A0A0E0B471_9ORYZ</name>
<dbReference type="EnsemblPlants" id="OGLUM09G14140.1">
    <property type="protein sequence ID" value="OGLUM09G14140.1"/>
    <property type="gene ID" value="OGLUM09G14140"/>
</dbReference>
<accession>A0A0E0B471</accession>
<evidence type="ECO:0000256" key="1">
    <source>
        <dbReference type="SAM" id="MobiDB-lite"/>
    </source>
</evidence>
<evidence type="ECO:0000313" key="3">
    <source>
        <dbReference type="Proteomes" id="UP000026961"/>
    </source>
</evidence>
<keyword evidence="3" id="KW-1185">Reference proteome</keyword>
<proteinExistence type="predicted"/>
<feature type="region of interest" description="Disordered" evidence="1">
    <location>
        <begin position="225"/>
        <end position="249"/>
    </location>
</feature>
<dbReference type="HOGENOM" id="CLU_1117182_0_0_1"/>
<dbReference type="Gramene" id="OGLUM09G14140.1">
    <property type="protein sequence ID" value="OGLUM09G14140.1"/>
    <property type="gene ID" value="OGLUM09G14140"/>
</dbReference>
<reference evidence="2" key="2">
    <citation type="submission" date="2018-05" db="EMBL/GenBank/DDBJ databases">
        <title>OgluRS3 (Oryza glumaepatula Reference Sequence Version 3).</title>
        <authorList>
            <person name="Zhang J."/>
            <person name="Kudrna D."/>
            <person name="Lee S."/>
            <person name="Talag J."/>
            <person name="Welchert J."/>
            <person name="Wing R.A."/>
        </authorList>
    </citation>
    <scope>NUCLEOTIDE SEQUENCE [LARGE SCALE GENOMIC DNA]</scope>
</reference>
<dbReference type="STRING" id="40148.A0A0E0B471"/>
<dbReference type="Proteomes" id="UP000026961">
    <property type="component" value="Chromosome 9"/>
</dbReference>
<sequence length="249" mass="27612">MPISDTFRNLKQYSSVDAYIDKVEEVMALDHIKRPLKSLHIHSLVDAYEHARNYDVPPRISATIPIYVPKDTSKQYVKQPGREERPTTASLPAAAPKSFGKCFRCGDPWVPGHGKICKASKQIYLVTLEDDTEETPGYDIIFGCDWIYLHSPLSLNLKTRELTIFKDGTTAMTLPDITIPPSTFLVNAHQVTKLLHQDVVGDVLYCVPLDCVPTTTSVTPQLVPDREEGTMRGGGKARAHAALPLQEGA</sequence>
<evidence type="ECO:0000313" key="2">
    <source>
        <dbReference type="EnsemblPlants" id="OGLUM09G14140.1"/>
    </source>
</evidence>
<protein>
    <submittedName>
        <fullName evidence="2">Uncharacterized protein</fullName>
    </submittedName>
</protein>
<dbReference type="AlphaFoldDB" id="A0A0E0B471"/>
<reference evidence="2" key="1">
    <citation type="submission" date="2015-04" db="UniProtKB">
        <authorList>
            <consortium name="EnsemblPlants"/>
        </authorList>
    </citation>
    <scope>IDENTIFICATION</scope>
</reference>
<organism evidence="2">
    <name type="scientific">Oryza glumipatula</name>
    <dbReference type="NCBI Taxonomy" id="40148"/>
    <lineage>
        <taxon>Eukaryota</taxon>
        <taxon>Viridiplantae</taxon>
        <taxon>Streptophyta</taxon>
        <taxon>Embryophyta</taxon>
        <taxon>Tracheophyta</taxon>
        <taxon>Spermatophyta</taxon>
        <taxon>Magnoliopsida</taxon>
        <taxon>Liliopsida</taxon>
        <taxon>Poales</taxon>
        <taxon>Poaceae</taxon>
        <taxon>BOP clade</taxon>
        <taxon>Oryzoideae</taxon>
        <taxon>Oryzeae</taxon>
        <taxon>Oryzinae</taxon>
        <taxon>Oryza</taxon>
    </lineage>
</organism>